<accession>A0A9E7N2X2</accession>
<dbReference type="EMBL" id="ON529851">
    <property type="protein sequence ID" value="UTC28886.1"/>
    <property type="molecule type" value="Genomic_DNA"/>
</dbReference>
<name>A0A9E7N2X2_9CAUD</name>
<evidence type="ECO:0000313" key="1">
    <source>
        <dbReference type="EMBL" id="UTC28886.1"/>
    </source>
</evidence>
<gene>
    <name evidence="1" type="ORF">MARCHEWKA_03740</name>
</gene>
<reference evidence="1" key="1">
    <citation type="submission" date="2022-04" db="EMBL/GenBank/DDBJ databases">
        <authorList>
            <person name="Friedrich I."/>
            <person name="Schneider D."/>
            <person name="Poehlein A."/>
            <person name="Hertel R."/>
            <person name="Daniel R."/>
        </authorList>
    </citation>
    <scope>NUCLEOTIDE SEQUENCE</scope>
</reference>
<sequence length="154" mass="17594">MTIIAEEDPTRPIPKSTRHWAQKAGIYLCSRRYAKDWRRMRYFYASSRRTAYIQDCADDRRFFRVLPHINRMDICDGYFDRWANSLGASVPMPTTEAEFMAAVQTLLKKSRKRALEIKAAQAPEPTVDQCELCGGTLPENECSDCTFDGLADGA</sequence>
<protein>
    <submittedName>
        <fullName evidence="1">Uncharacterized protein</fullName>
    </submittedName>
</protein>
<organism evidence="1 2">
    <name type="scientific">Brevundimonas phage vB_BpoS-Marchewka</name>
    <dbReference type="NCBI Taxonomy" id="2948604"/>
    <lineage>
        <taxon>Viruses</taxon>
        <taxon>Duplodnaviria</taxon>
        <taxon>Heunggongvirae</taxon>
        <taxon>Uroviricota</taxon>
        <taxon>Caudoviricetes</taxon>
        <taxon>Jeanschmidtviridae</taxon>
        <taxon>Marchewkavirus</taxon>
        <taxon>Marchewkavirus marchewka</taxon>
    </lineage>
</organism>
<dbReference type="Proteomes" id="UP001056634">
    <property type="component" value="Segment"/>
</dbReference>
<evidence type="ECO:0000313" key="2">
    <source>
        <dbReference type="Proteomes" id="UP001056634"/>
    </source>
</evidence>
<proteinExistence type="predicted"/>
<keyword evidence="2" id="KW-1185">Reference proteome</keyword>